<name>A0A7D6VSJ7_9CLOT</name>
<evidence type="ECO:0000313" key="2">
    <source>
        <dbReference type="Proteomes" id="UP000512286"/>
    </source>
</evidence>
<dbReference type="KEGG" id="cint:HZF06_09595"/>
<dbReference type="EMBL" id="CP059378">
    <property type="protein sequence ID" value="QLY81816.1"/>
    <property type="molecule type" value="Genomic_DNA"/>
</dbReference>
<protein>
    <submittedName>
        <fullName evidence="1">Uncharacterized protein</fullName>
    </submittedName>
</protein>
<dbReference type="RefSeq" id="WP_181603332.1">
    <property type="nucleotide sequence ID" value="NZ_CP059378.1"/>
</dbReference>
<sequence length="166" mass="19674">MDKNLNTLWETSSYPFNQVTIHLGHEYIDITDLLLCLQKVSLFLKKYFTDSKIYLNHDWHEHDGFINNSMVIKWNDYEKSLLDTQSLFDSRDGDDYVRITIYPENIGFILRYYISEEDDVNIGICGTFDLTIDKIYLNDISKLIESTGMQYFISYSKDYFDKNYSG</sequence>
<dbReference type="Proteomes" id="UP000512286">
    <property type="component" value="Chromosome"/>
</dbReference>
<organism evidence="1 2">
    <name type="scientific">Clostridium intestinale</name>
    <dbReference type="NCBI Taxonomy" id="36845"/>
    <lineage>
        <taxon>Bacteria</taxon>
        <taxon>Bacillati</taxon>
        <taxon>Bacillota</taxon>
        <taxon>Clostridia</taxon>
        <taxon>Eubacteriales</taxon>
        <taxon>Clostridiaceae</taxon>
        <taxon>Clostridium</taxon>
    </lineage>
</organism>
<gene>
    <name evidence="1" type="ORF">HZF06_09595</name>
</gene>
<reference evidence="1 2" key="1">
    <citation type="submission" date="2020-07" db="EMBL/GenBank/DDBJ databases">
        <title>Electron transfer.</title>
        <authorList>
            <person name="Huang L."/>
            <person name="Liu X."/>
            <person name="Zhou S."/>
        </authorList>
    </citation>
    <scope>NUCLEOTIDE SEQUENCE [LARGE SCALE GENOMIC DNA]</scope>
    <source>
        <strain evidence="1 2">Lx1</strain>
    </source>
</reference>
<dbReference type="AlphaFoldDB" id="A0A7D6VSJ7"/>
<proteinExistence type="predicted"/>
<evidence type="ECO:0000313" key="1">
    <source>
        <dbReference type="EMBL" id="QLY81816.1"/>
    </source>
</evidence>
<accession>A0A7D6VSJ7</accession>